<dbReference type="InterPro" id="IPR042099">
    <property type="entry name" value="ANL_N_sf"/>
</dbReference>
<dbReference type="InterPro" id="IPR051414">
    <property type="entry name" value="Adenylate-forming_Reductase"/>
</dbReference>
<dbReference type="PANTHER" id="PTHR43439:SF2">
    <property type="entry name" value="ENZYME, PUTATIVE (JCVI)-RELATED"/>
    <property type="match status" value="1"/>
</dbReference>
<dbReference type="SUPFAM" id="SSF47336">
    <property type="entry name" value="ACP-like"/>
    <property type="match status" value="1"/>
</dbReference>
<dbReference type="HOGENOM" id="CLU_002220_3_2_1"/>
<sequence>MSSASNDFKNNLPLFNTPPIGSVDLNPINLIDFHIKHNSNYPFGILSNPNHNKNKHGFQNEMITWNEIGDAILKVNQDLIGIDGDGDQENVVGILASSDPLVYFTMLLAIMRSGCVPFAISPRNSVTAIVHLIKSTNCKTLYVQFNPNQDPTNLSPNERFHHDQLQEVLNSLPSSSSNLKLKQFPTAFQLFPRLLTHEPYIPNPNLSTDFSFLPTPTKPKPSYATLMILHSSGTTSFPKPIYLTQPSFQSWINASQSTKFIWKSQILASMVLPAFHAMGIHFGLITVLADGAISGFFGPEIDSHGEYLVKSPNSWNVLLAMKNLGCTVGAFSPMMLAEFSNDQSSVEFLKTLERVGFGGGPLTVEIGNKLVNEGVQLSAMYGSTEVGIIATLFPEHPFGDHWEYFEISNQLTYKLIPHDDLYELVILSSEFHRCSLDHVDKNLDHQVYHTNDLLSKHPFLELYRIVGRLDDQIILSNSEKTNPGPLEAILGFHPAIKGSLFFGRGKPQNGVIIEPEDGYLINPKNPQEVKNYIDLIWSSIEEVNRFAPSHSRLIKELILITDPRHQPLPKTNKGQVSRVKTLEMFSQQIEEIYHQLLNGSLEKSIGEDENGVVGFENLLEWVTEGVREVLGWEVEVDQDLFGQGCDSLSAIQIKLKLNPIFFLNRSEKKFLVPQNLVYRYPSIFKLSKYLFESLFDLNRFVSHHQNPLKMKIIEEPCEALVLMIRKYSPL</sequence>
<keyword evidence="2" id="KW-0597">Phosphoprotein</keyword>
<evidence type="ECO:0000259" key="3">
    <source>
        <dbReference type="Pfam" id="PF00501"/>
    </source>
</evidence>
<dbReference type="KEGG" id="mlr:MELLADRAFT_93195"/>
<organism evidence="5">
    <name type="scientific">Melampsora larici-populina (strain 98AG31 / pathotype 3-4-7)</name>
    <name type="common">Poplar leaf rust fungus</name>
    <dbReference type="NCBI Taxonomy" id="747676"/>
    <lineage>
        <taxon>Eukaryota</taxon>
        <taxon>Fungi</taxon>
        <taxon>Dikarya</taxon>
        <taxon>Basidiomycota</taxon>
        <taxon>Pucciniomycotina</taxon>
        <taxon>Pucciniomycetes</taxon>
        <taxon>Pucciniales</taxon>
        <taxon>Melampsoraceae</taxon>
        <taxon>Melampsora</taxon>
    </lineage>
</organism>
<dbReference type="InterPro" id="IPR036736">
    <property type="entry name" value="ACP-like_sf"/>
</dbReference>
<evidence type="ECO:0000256" key="1">
    <source>
        <dbReference type="ARBA" id="ARBA00022450"/>
    </source>
</evidence>
<dbReference type="InterPro" id="IPR000873">
    <property type="entry name" value="AMP-dep_synth/lig_dom"/>
</dbReference>
<evidence type="ECO:0000256" key="2">
    <source>
        <dbReference type="ARBA" id="ARBA00022553"/>
    </source>
</evidence>
<dbReference type="GeneID" id="18936497"/>
<dbReference type="OrthoDB" id="429813at2759"/>
<reference evidence="5" key="1">
    <citation type="journal article" date="2011" name="Proc. Natl. Acad. Sci. U.S.A.">
        <title>Obligate biotrophy features unraveled by the genomic analysis of rust fungi.</title>
        <authorList>
            <person name="Duplessis S."/>
            <person name="Cuomo C.A."/>
            <person name="Lin Y.-C."/>
            <person name="Aerts A."/>
            <person name="Tisserant E."/>
            <person name="Veneault-Fourrey C."/>
            <person name="Joly D.L."/>
            <person name="Hacquard S."/>
            <person name="Amselem J."/>
            <person name="Cantarel B.L."/>
            <person name="Chiu R."/>
            <person name="Coutinho P.M."/>
            <person name="Feau N."/>
            <person name="Field M."/>
            <person name="Frey P."/>
            <person name="Gelhaye E."/>
            <person name="Goldberg J."/>
            <person name="Grabherr M.G."/>
            <person name="Kodira C.D."/>
            <person name="Kohler A."/>
            <person name="Kuees U."/>
            <person name="Lindquist E.A."/>
            <person name="Lucas S.M."/>
            <person name="Mago R."/>
            <person name="Mauceli E."/>
            <person name="Morin E."/>
            <person name="Murat C."/>
            <person name="Pangilinan J.L."/>
            <person name="Park R."/>
            <person name="Pearson M."/>
            <person name="Quesneville H."/>
            <person name="Rouhier N."/>
            <person name="Sakthikumar S."/>
            <person name="Salamov A.A."/>
            <person name="Schmutz J."/>
            <person name="Selles B."/>
            <person name="Shapiro H."/>
            <person name="Tanguay P."/>
            <person name="Tuskan G.A."/>
            <person name="Henrissat B."/>
            <person name="Van de Peer Y."/>
            <person name="Rouze P."/>
            <person name="Ellis J.G."/>
            <person name="Dodds P.N."/>
            <person name="Schein J.E."/>
            <person name="Zhong S."/>
            <person name="Hamelin R.C."/>
            <person name="Grigoriev I.V."/>
            <person name="Szabo L.J."/>
            <person name="Martin F."/>
        </authorList>
    </citation>
    <scope>NUCLEOTIDE SEQUENCE [LARGE SCALE GENOMIC DNA]</scope>
    <source>
        <strain evidence="5">98AG31 / pathotype 3-4-7</strain>
    </source>
</reference>
<dbReference type="PANTHER" id="PTHR43439">
    <property type="entry name" value="PHENYLACETATE-COENZYME A LIGASE"/>
    <property type="match status" value="1"/>
</dbReference>
<proteinExistence type="predicted"/>
<dbReference type="EMBL" id="GL883146">
    <property type="protein sequence ID" value="EGG00565.1"/>
    <property type="molecule type" value="Genomic_DNA"/>
</dbReference>
<name>F4S455_MELLP</name>
<gene>
    <name evidence="4" type="ORF">MELLADRAFT_93195</name>
</gene>
<dbReference type="InParanoid" id="F4S455"/>
<dbReference type="Pfam" id="PF23562">
    <property type="entry name" value="AMP-binding_C_3"/>
    <property type="match status" value="1"/>
</dbReference>
<dbReference type="VEuPathDB" id="FungiDB:MELLADRAFT_93195"/>
<protein>
    <recommendedName>
        <fullName evidence="3">AMP-dependent synthetase/ligase domain-containing protein</fullName>
    </recommendedName>
</protein>
<dbReference type="Proteomes" id="UP000001072">
    <property type="component" value="Unassembled WGS sequence"/>
</dbReference>
<keyword evidence="1" id="KW-0596">Phosphopantetheine</keyword>
<dbReference type="Gene3D" id="3.40.50.12780">
    <property type="entry name" value="N-terminal domain of ligase-like"/>
    <property type="match status" value="1"/>
</dbReference>
<dbReference type="STRING" id="747676.F4S455"/>
<dbReference type="Pfam" id="PF00501">
    <property type="entry name" value="AMP-binding"/>
    <property type="match status" value="1"/>
</dbReference>
<dbReference type="PROSITE" id="PS00455">
    <property type="entry name" value="AMP_BINDING"/>
    <property type="match status" value="1"/>
</dbReference>
<evidence type="ECO:0000313" key="5">
    <source>
        <dbReference type="Proteomes" id="UP000001072"/>
    </source>
</evidence>
<keyword evidence="5" id="KW-1185">Reference proteome</keyword>
<dbReference type="eggNOG" id="KOG1178">
    <property type="taxonomic scope" value="Eukaryota"/>
</dbReference>
<dbReference type="AlphaFoldDB" id="F4S455"/>
<dbReference type="InterPro" id="IPR020845">
    <property type="entry name" value="AMP-binding_CS"/>
</dbReference>
<feature type="domain" description="AMP-dependent synthetase/ligase" evidence="3">
    <location>
        <begin position="60"/>
        <end position="395"/>
    </location>
</feature>
<dbReference type="SUPFAM" id="SSF56801">
    <property type="entry name" value="Acetyl-CoA synthetase-like"/>
    <property type="match status" value="1"/>
</dbReference>
<accession>F4S455</accession>
<evidence type="ECO:0000313" key="4">
    <source>
        <dbReference type="EMBL" id="EGG00565.1"/>
    </source>
</evidence>
<dbReference type="RefSeq" id="XP_007416212.1">
    <property type="nucleotide sequence ID" value="XM_007416150.1"/>
</dbReference>